<accession>A0A1J0LRM5</accession>
<evidence type="ECO:0000313" key="2">
    <source>
        <dbReference type="EMBL" id="APD08379.1"/>
    </source>
</evidence>
<dbReference type="EMBL" id="CP016312">
    <property type="protein sequence ID" value="APD08379.1"/>
    <property type="molecule type" value="Genomic_DNA"/>
</dbReference>
<dbReference type="KEGG" id="tbc:A0O31_00152"/>
<dbReference type="SUPFAM" id="SSF81301">
    <property type="entry name" value="Nucleotidyltransferase"/>
    <property type="match status" value="1"/>
</dbReference>
<dbReference type="RefSeq" id="WP_071676259.1">
    <property type="nucleotide sequence ID" value="NZ_CP016312.1"/>
</dbReference>
<evidence type="ECO:0000259" key="1">
    <source>
        <dbReference type="Pfam" id="PF01909"/>
    </source>
</evidence>
<name>A0A1J0LRM5_THEBO</name>
<dbReference type="STRING" id="56956.A0O31_00152"/>
<reference evidence="3" key="1">
    <citation type="submission" date="2016-06" db="EMBL/GenBank/DDBJ databases">
        <title>Whole genome sequencing of Thermus brockianus strain GE-1.</title>
        <authorList>
            <person name="Schaefers C."/>
            <person name="Blank S."/>
            <person name="Wiebusch S."/>
            <person name="Elleuche S."/>
            <person name="Antranikian G."/>
        </authorList>
    </citation>
    <scope>NUCLEOTIDE SEQUENCE [LARGE SCALE GENOMIC DNA]</scope>
    <source>
        <strain evidence="3">GE-1</strain>
    </source>
</reference>
<feature type="domain" description="Polymerase nucleotidyl transferase" evidence="1">
    <location>
        <begin position="18"/>
        <end position="70"/>
    </location>
</feature>
<dbReference type="AlphaFoldDB" id="A0A1J0LRM5"/>
<gene>
    <name evidence="2" type="ORF">A0O31_00152</name>
</gene>
<evidence type="ECO:0000313" key="3">
    <source>
        <dbReference type="Proteomes" id="UP000182993"/>
    </source>
</evidence>
<dbReference type="Proteomes" id="UP000182993">
    <property type="component" value="Chromosome"/>
</dbReference>
<keyword evidence="2" id="KW-0808">Transferase</keyword>
<protein>
    <submittedName>
        <fullName evidence="2">Nucleotidyltransferase</fullName>
    </submittedName>
</protein>
<dbReference type="Pfam" id="PF01909">
    <property type="entry name" value="NTP_transf_2"/>
    <property type="match status" value="1"/>
</dbReference>
<dbReference type="GO" id="GO:0016779">
    <property type="term" value="F:nucleotidyltransferase activity"/>
    <property type="evidence" value="ECO:0007669"/>
    <property type="project" value="InterPro"/>
</dbReference>
<sequence length="129" mass="14403">MTRIFSFDQEARVQVLKGAAQALGERPEVLAVVLFGSLARGEATAMSDADLFLLLSQSPFPFPERLVRYRPEGVRGVEVFPYTWEEALRGAIEGHGPVLAALREGRPLWEREGAWRRFGEMAKVLSPFA</sequence>
<organism evidence="2 3">
    <name type="scientific">Thermus brockianus</name>
    <dbReference type="NCBI Taxonomy" id="56956"/>
    <lineage>
        <taxon>Bacteria</taxon>
        <taxon>Thermotogati</taxon>
        <taxon>Deinococcota</taxon>
        <taxon>Deinococci</taxon>
        <taxon>Thermales</taxon>
        <taxon>Thermaceae</taxon>
        <taxon>Thermus</taxon>
    </lineage>
</organism>
<dbReference type="OrthoDB" id="3826063at2"/>
<dbReference type="CDD" id="cd05403">
    <property type="entry name" value="NT_KNTase_like"/>
    <property type="match status" value="1"/>
</dbReference>
<dbReference type="InterPro" id="IPR043519">
    <property type="entry name" value="NT_sf"/>
</dbReference>
<dbReference type="Gene3D" id="3.30.460.10">
    <property type="entry name" value="Beta Polymerase, domain 2"/>
    <property type="match status" value="1"/>
</dbReference>
<dbReference type="InterPro" id="IPR002934">
    <property type="entry name" value="Polymerase_NTP_transf_dom"/>
</dbReference>
<proteinExistence type="predicted"/>